<feature type="domain" description="TRIM8/14/16/25/29/45/65 coiled-coil region" evidence="1">
    <location>
        <begin position="1"/>
        <end position="43"/>
    </location>
</feature>
<keyword evidence="3" id="KW-1185">Reference proteome</keyword>
<reference evidence="2 3" key="1">
    <citation type="submission" date="2023-09" db="EMBL/GenBank/DDBJ databases">
        <authorList>
            <person name="Wang M."/>
        </authorList>
    </citation>
    <scope>NUCLEOTIDE SEQUENCE [LARGE SCALE GENOMIC DNA]</scope>
    <source>
        <strain evidence="2">GT-2023</strain>
        <tissue evidence="2">Liver</tissue>
    </source>
</reference>
<accession>A0ABR3NQU6</accession>
<evidence type="ECO:0000259" key="1">
    <source>
        <dbReference type="Pfam" id="PF25600"/>
    </source>
</evidence>
<evidence type="ECO:0000313" key="3">
    <source>
        <dbReference type="Proteomes" id="UP001558613"/>
    </source>
</evidence>
<dbReference type="InterPro" id="IPR058030">
    <property type="entry name" value="TRIM8/14/16/25/29/45/65_CC"/>
</dbReference>
<gene>
    <name evidence="2" type="ORF">QQF64_025664</name>
</gene>
<evidence type="ECO:0000313" key="2">
    <source>
        <dbReference type="EMBL" id="KAL1278991.1"/>
    </source>
</evidence>
<dbReference type="Pfam" id="PF25600">
    <property type="entry name" value="TRIM_CC"/>
    <property type="match status" value="1"/>
</dbReference>
<sequence>KEKDLQELIEVVESHKRSAQTAVEDSERIFTELIHFIEKRRSESLPSVSLYRSSEGFTISSCLTFDDVVKLVSQLRDKLQKFSSETIEKISFSVQTVQIQ</sequence>
<proteinExistence type="predicted"/>
<protein>
    <recommendedName>
        <fullName evidence="1">TRIM8/14/16/25/29/45/65 coiled-coil region domain-containing protein</fullName>
    </recommendedName>
</protein>
<dbReference type="EMBL" id="JAYMGO010000003">
    <property type="protein sequence ID" value="KAL1278991.1"/>
    <property type="molecule type" value="Genomic_DNA"/>
</dbReference>
<name>A0ABR3NQU6_9TELE</name>
<comment type="caution">
    <text evidence="2">The sequence shown here is derived from an EMBL/GenBank/DDBJ whole genome shotgun (WGS) entry which is preliminary data.</text>
</comment>
<dbReference type="Proteomes" id="UP001558613">
    <property type="component" value="Unassembled WGS sequence"/>
</dbReference>
<organism evidence="2 3">
    <name type="scientific">Cirrhinus molitorella</name>
    <name type="common">mud carp</name>
    <dbReference type="NCBI Taxonomy" id="172907"/>
    <lineage>
        <taxon>Eukaryota</taxon>
        <taxon>Metazoa</taxon>
        <taxon>Chordata</taxon>
        <taxon>Craniata</taxon>
        <taxon>Vertebrata</taxon>
        <taxon>Euteleostomi</taxon>
        <taxon>Actinopterygii</taxon>
        <taxon>Neopterygii</taxon>
        <taxon>Teleostei</taxon>
        <taxon>Ostariophysi</taxon>
        <taxon>Cypriniformes</taxon>
        <taxon>Cyprinidae</taxon>
        <taxon>Labeoninae</taxon>
        <taxon>Labeonini</taxon>
        <taxon>Cirrhinus</taxon>
    </lineage>
</organism>
<feature type="non-terminal residue" evidence="2">
    <location>
        <position position="1"/>
    </location>
</feature>